<keyword evidence="3" id="KW-0328">Glycosyltransferase</keyword>
<evidence type="ECO:0000259" key="9">
    <source>
        <dbReference type="Pfam" id="PF13231"/>
    </source>
</evidence>
<protein>
    <recommendedName>
        <fullName evidence="9">Glycosyltransferase RgtA/B/C/D-like domain-containing protein</fullName>
    </recommendedName>
</protein>
<dbReference type="GO" id="GO:0008610">
    <property type="term" value="P:lipid biosynthetic process"/>
    <property type="evidence" value="ECO:0007669"/>
    <property type="project" value="UniProtKB-ARBA"/>
</dbReference>
<proteinExistence type="predicted"/>
<evidence type="ECO:0000256" key="8">
    <source>
        <dbReference type="SAM" id="Phobius"/>
    </source>
</evidence>
<dbReference type="Pfam" id="PF13231">
    <property type="entry name" value="PMT_2"/>
    <property type="match status" value="1"/>
</dbReference>
<evidence type="ECO:0000256" key="3">
    <source>
        <dbReference type="ARBA" id="ARBA00022676"/>
    </source>
</evidence>
<dbReference type="GO" id="GO:0005886">
    <property type="term" value="C:plasma membrane"/>
    <property type="evidence" value="ECO:0007669"/>
    <property type="project" value="UniProtKB-SubCell"/>
</dbReference>
<dbReference type="InterPro" id="IPR038731">
    <property type="entry name" value="RgtA/B/C-like"/>
</dbReference>
<keyword evidence="5 8" id="KW-0812">Transmembrane</keyword>
<dbReference type="InterPro" id="IPR050297">
    <property type="entry name" value="LipidA_mod_glycosyltrf_83"/>
</dbReference>
<accession>A0A381XVZ4</accession>
<evidence type="ECO:0000256" key="4">
    <source>
        <dbReference type="ARBA" id="ARBA00022679"/>
    </source>
</evidence>
<feature type="transmembrane region" description="Helical" evidence="8">
    <location>
        <begin position="233"/>
        <end position="258"/>
    </location>
</feature>
<feature type="transmembrane region" description="Helical" evidence="8">
    <location>
        <begin position="145"/>
        <end position="176"/>
    </location>
</feature>
<evidence type="ECO:0000256" key="1">
    <source>
        <dbReference type="ARBA" id="ARBA00004651"/>
    </source>
</evidence>
<evidence type="ECO:0000313" key="10">
    <source>
        <dbReference type="EMBL" id="SVA68347.1"/>
    </source>
</evidence>
<feature type="domain" description="Glycosyltransferase RgtA/B/C/D-like" evidence="9">
    <location>
        <begin position="47"/>
        <end position="206"/>
    </location>
</feature>
<feature type="transmembrane region" description="Helical" evidence="8">
    <location>
        <begin position="270"/>
        <end position="290"/>
    </location>
</feature>
<evidence type="ECO:0000256" key="5">
    <source>
        <dbReference type="ARBA" id="ARBA00022692"/>
    </source>
</evidence>
<feature type="non-terminal residue" evidence="10">
    <location>
        <position position="1"/>
    </location>
</feature>
<gene>
    <name evidence="10" type="ORF">METZ01_LOCUS121201</name>
</gene>
<comment type="subcellular location">
    <subcellularLocation>
        <location evidence="1">Cell membrane</location>
        <topology evidence="1">Multi-pass membrane protein</topology>
    </subcellularLocation>
</comment>
<evidence type="ECO:0000256" key="6">
    <source>
        <dbReference type="ARBA" id="ARBA00022989"/>
    </source>
</evidence>
<feature type="transmembrane region" description="Helical" evidence="8">
    <location>
        <begin position="123"/>
        <end position="139"/>
    </location>
</feature>
<feature type="transmembrane region" description="Helical" evidence="8">
    <location>
        <begin position="75"/>
        <end position="92"/>
    </location>
</feature>
<keyword evidence="7 8" id="KW-0472">Membrane</keyword>
<feature type="transmembrane region" description="Helical" evidence="8">
    <location>
        <begin position="296"/>
        <end position="315"/>
    </location>
</feature>
<name>A0A381XVZ4_9ZZZZ</name>
<keyword evidence="6 8" id="KW-1133">Transmembrane helix</keyword>
<dbReference type="AlphaFoldDB" id="A0A381XVZ4"/>
<dbReference type="PANTHER" id="PTHR33908:SF11">
    <property type="entry name" value="MEMBRANE PROTEIN"/>
    <property type="match status" value="1"/>
</dbReference>
<dbReference type="PANTHER" id="PTHR33908">
    <property type="entry name" value="MANNOSYLTRANSFERASE YKCB-RELATED"/>
    <property type="match status" value="1"/>
</dbReference>
<feature type="transmembrane region" description="Helical" evidence="8">
    <location>
        <begin position="188"/>
        <end position="208"/>
    </location>
</feature>
<dbReference type="GO" id="GO:0016763">
    <property type="term" value="F:pentosyltransferase activity"/>
    <property type="evidence" value="ECO:0007669"/>
    <property type="project" value="TreeGrafter"/>
</dbReference>
<feature type="transmembrane region" description="Helical" evidence="8">
    <location>
        <begin position="322"/>
        <end position="342"/>
    </location>
</feature>
<keyword evidence="4" id="KW-0808">Transferase</keyword>
<reference evidence="10" key="1">
    <citation type="submission" date="2018-05" db="EMBL/GenBank/DDBJ databases">
        <authorList>
            <person name="Lanie J.A."/>
            <person name="Ng W.-L."/>
            <person name="Kazmierczak K.M."/>
            <person name="Andrzejewski T.M."/>
            <person name="Davidsen T.M."/>
            <person name="Wayne K.J."/>
            <person name="Tettelin H."/>
            <person name="Glass J.I."/>
            <person name="Rusch D."/>
            <person name="Podicherti R."/>
            <person name="Tsui H.-C.T."/>
            <person name="Winkler M.E."/>
        </authorList>
    </citation>
    <scope>NUCLEOTIDE SEQUENCE</scope>
</reference>
<sequence>VKHSPALAVLAVHFLIFYIINQYLNPHPDMLDHWVWSRFLSLSYYEHPPMIAWLIRGITMVGGQSEAALEVGSQLVTLVILTLIYAGTFLLYGRNAALVTLLILCSMPYFTLGSIFLHITQPFLIFWILSLFLLIRYHSQPEKKWLLLIGVVAGFGALSKYIMLLFYIGLFLHLLLYRKIRREILNPWLYCAGILSLIIFLPVIIWNAQHDWISFRWQLEKGTTGSDFGENTLAFTIGHLILFSPMWALFGAVSIWWLRDRLTEGKQAESVITVLSMFPLLFFTLMSLKGTISDPHWANLAYIGAAILLGNELLYQVKRKTIFIVLTTGLVLNAALIGTVFMQTLSPFIDWMPYELKNFQYLKQQGVPDTTLSKLKKIDERFYSSEQYIRHLNDLLAPEEFQIHRELIQKTAMDVSADRLTRVLKWDRTGRQLQYLLEQNELPHISYVVSREYQLSSALSFYLTDRPWPHSIEKPERNLWSPIEKVKSEQSIFVCELQECQGALEDFYQRFKMNLNYLGEVETRSRNRLIRVLQVYSIGR</sequence>
<dbReference type="EMBL" id="UINC01016412">
    <property type="protein sequence ID" value="SVA68347.1"/>
    <property type="molecule type" value="Genomic_DNA"/>
</dbReference>
<keyword evidence="2" id="KW-1003">Cell membrane</keyword>
<feature type="transmembrane region" description="Helical" evidence="8">
    <location>
        <begin position="7"/>
        <end position="24"/>
    </location>
</feature>
<evidence type="ECO:0000256" key="2">
    <source>
        <dbReference type="ARBA" id="ARBA00022475"/>
    </source>
</evidence>
<evidence type="ECO:0000256" key="7">
    <source>
        <dbReference type="ARBA" id="ARBA00023136"/>
    </source>
</evidence>
<organism evidence="10">
    <name type="scientific">marine metagenome</name>
    <dbReference type="NCBI Taxonomy" id="408172"/>
    <lineage>
        <taxon>unclassified sequences</taxon>
        <taxon>metagenomes</taxon>
        <taxon>ecological metagenomes</taxon>
    </lineage>
</organism>